<dbReference type="AlphaFoldDB" id="A0AAV5RRE5"/>
<dbReference type="Proteomes" id="UP001377567">
    <property type="component" value="Unassembled WGS sequence"/>
</dbReference>
<evidence type="ECO:0000313" key="2">
    <source>
        <dbReference type="EMBL" id="GMM53975.1"/>
    </source>
</evidence>
<comment type="caution">
    <text evidence="2">The sequence shown here is derived from an EMBL/GenBank/DDBJ whole genome shotgun (WGS) entry which is preliminary data.</text>
</comment>
<evidence type="ECO:0000259" key="1">
    <source>
        <dbReference type="Pfam" id="PF03962"/>
    </source>
</evidence>
<keyword evidence="3" id="KW-1185">Reference proteome</keyword>
<dbReference type="InterPro" id="IPR040453">
    <property type="entry name" value="Mnd1_HTH"/>
</dbReference>
<evidence type="ECO:0000313" key="3">
    <source>
        <dbReference type="Proteomes" id="UP001377567"/>
    </source>
</evidence>
<reference evidence="2 3" key="1">
    <citation type="journal article" date="2023" name="Elife">
        <title>Identification of key yeast species and microbe-microbe interactions impacting larval growth of Drosophila in the wild.</title>
        <authorList>
            <person name="Mure A."/>
            <person name="Sugiura Y."/>
            <person name="Maeda R."/>
            <person name="Honda K."/>
            <person name="Sakurai N."/>
            <person name="Takahashi Y."/>
            <person name="Watada M."/>
            <person name="Katoh T."/>
            <person name="Gotoh A."/>
            <person name="Gotoh Y."/>
            <person name="Taniguchi I."/>
            <person name="Nakamura K."/>
            <person name="Hayashi T."/>
            <person name="Katayama T."/>
            <person name="Uemura T."/>
            <person name="Hattori Y."/>
        </authorList>
    </citation>
    <scope>NUCLEOTIDE SEQUENCE [LARGE SCALE GENOMIC DNA]</scope>
    <source>
        <strain evidence="2 3">KH-74</strain>
    </source>
</reference>
<sequence>MPPQASDKKKRELVEYLRGFSTEVLFTQKEFEKSCPVKVPTQQLKEMLDGVMCEYPLLLDVAKCGSLNVYYMYPAETQRRVVAQALATELRVAQAREDIAGMQRQLAEAIAQRGEFRGKAKVLQKHAALYKKHTALAKQLQALQRDDTNWSGERLARERDRAISMRGNLETLADDIDTLVSYLSGKYLVDRATLRRELEVPEQWEG</sequence>
<name>A0AAV5RRE5_MAUHU</name>
<accession>A0AAV5RRE5</accession>
<proteinExistence type="predicted"/>
<protein>
    <submittedName>
        <fullName evidence="2">Mnd1 protein</fullName>
    </submittedName>
</protein>
<dbReference type="Pfam" id="PF03962">
    <property type="entry name" value="Mnd1"/>
    <property type="match status" value="1"/>
</dbReference>
<dbReference type="EMBL" id="BTGD01000001">
    <property type="protein sequence ID" value="GMM53975.1"/>
    <property type="molecule type" value="Genomic_DNA"/>
</dbReference>
<gene>
    <name evidence="2" type="ORF">DAKH74_005910</name>
</gene>
<feature type="domain" description="Mnd1 HTH" evidence="1">
    <location>
        <begin position="22"/>
        <end position="74"/>
    </location>
</feature>
<organism evidence="2 3">
    <name type="scientific">Maudiozyma humilis</name>
    <name type="common">Sour dough yeast</name>
    <name type="synonym">Kazachstania humilis</name>
    <dbReference type="NCBI Taxonomy" id="51915"/>
    <lineage>
        <taxon>Eukaryota</taxon>
        <taxon>Fungi</taxon>
        <taxon>Dikarya</taxon>
        <taxon>Ascomycota</taxon>
        <taxon>Saccharomycotina</taxon>
        <taxon>Saccharomycetes</taxon>
        <taxon>Saccharomycetales</taxon>
        <taxon>Saccharomycetaceae</taxon>
        <taxon>Maudiozyma</taxon>
    </lineage>
</organism>